<dbReference type="EMBL" id="BBPA01000066">
    <property type="protein sequence ID" value="GAL94957.1"/>
    <property type="molecule type" value="Genomic_DNA"/>
</dbReference>
<evidence type="ECO:0000256" key="1">
    <source>
        <dbReference type="SAM" id="Phobius"/>
    </source>
</evidence>
<accession>A0A0A1VYU6</accession>
<gene>
    <name evidence="2" type="ORF">N44_03812</name>
</gene>
<organism evidence="2 3">
    <name type="scientific">Microcystis aeruginosa NIES-44</name>
    <dbReference type="NCBI Taxonomy" id="449439"/>
    <lineage>
        <taxon>Bacteria</taxon>
        <taxon>Bacillati</taxon>
        <taxon>Cyanobacteriota</taxon>
        <taxon>Cyanophyceae</taxon>
        <taxon>Oscillatoriophycideae</taxon>
        <taxon>Chroococcales</taxon>
        <taxon>Microcystaceae</taxon>
        <taxon>Microcystis</taxon>
    </lineage>
</organism>
<comment type="caution">
    <text evidence="2">The sequence shown here is derived from an EMBL/GenBank/DDBJ whole genome shotgun (WGS) entry which is preliminary data.</text>
</comment>
<feature type="transmembrane region" description="Helical" evidence="1">
    <location>
        <begin position="115"/>
        <end position="141"/>
    </location>
</feature>
<reference evidence="3" key="1">
    <citation type="journal article" date="2015" name="Genome">
        <title>Whole Genome Sequence of the Non-Microcystin-Producing Microcystis aeruginosa Strain NIES-44.</title>
        <authorList>
            <person name="Okano K."/>
            <person name="Miyata N."/>
            <person name="Ozaki Y."/>
        </authorList>
    </citation>
    <scope>NUCLEOTIDE SEQUENCE [LARGE SCALE GENOMIC DNA]</scope>
    <source>
        <strain evidence="3">NIES-44</strain>
    </source>
</reference>
<name>A0A0A1VYU6_MICAE</name>
<protein>
    <submittedName>
        <fullName evidence="2">Uncharacterized protein</fullName>
    </submittedName>
</protein>
<proteinExistence type="predicted"/>
<sequence>MRPHKYTKIDQHQDYPCPCRRKGTLCPILLTDAFGCDRCQQIFVVQENGQIIEQLAPHYPYKRTWRWTGFRWVSTNQRLGQEVLPLMMGIILLLSIVWLPLILKSPPLRLGSGQAGVSVIFGAILVMLLVILPAFIFWLAYRR</sequence>
<dbReference type="AlphaFoldDB" id="A0A0A1VYU6"/>
<keyword evidence="1" id="KW-1133">Transmembrane helix</keyword>
<keyword evidence="1" id="KW-0472">Membrane</keyword>
<dbReference type="Proteomes" id="UP000030321">
    <property type="component" value="Unassembled WGS sequence"/>
</dbReference>
<feature type="transmembrane region" description="Helical" evidence="1">
    <location>
        <begin position="83"/>
        <end position="103"/>
    </location>
</feature>
<evidence type="ECO:0000313" key="3">
    <source>
        <dbReference type="Proteomes" id="UP000030321"/>
    </source>
</evidence>
<dbReference type="RefSeq" id="WP_045361149.1">
    <property type="nucleotide sequence ID" value="NZ_BBPA01000066.1"/>
</dbReference>
<keyword evidence="1" id="KW-0812">Transmembrane</keyword>
<evidence type="ECO:0000313" key="2">
    <source>
        <dbReference type="EMBL" id="GAL94957.1"/>
    </source>
</evidence>